<gene>
    <name evidence="1" type="ORF">WS70_24910</name>
</gene>
<evidence type="ECO:0000313" key="2">
    <source>
        <dbReference type="Proteomes" id="UP000062519"/>
    </source>
</evidence>
<dbReference type="KEGG" id="buu:WS70_24910"/>
<keyword evidence="2" id="KW-1185">Reference proteome</keyword>
<dbReference type="Proteomes" id="UP000062519">
    <property type="component" value="Chromosome 2"/>
</dbReference>
<accession>A0A1B4FMU0</accession>
<dbReference type="EMBL" id="CP013387">
    <property type="protein sequence ID" value="AOJ04982.1"/>
    <property type="molecule type" value="Genomic_DNA"/>
</dbReference>
<proteinExistence type="predicted"/>
<organism evidence="1 2">
    <name type="scientific">Burkholderia mayonis</name>
    <dbReference type="NCBI Taxonomy" id="1385591"/>
    <lineage>
        <taxon>Bacteria</taxon>
        <taxon>Pseudomonadati</taxon>
        <taxon>Pseudomonadota</taxon>
        <taxon>Betaproteobacteria</taxon>
        <taxon>Burkholderiales</taxon>
        <taxon>Burkholderiaceae</taxon>
        <taxon>Burkholderia</taxon>
        <taxon>pseudomallei group</taxon>
    </lineage>
</organism>
<reference evidence="1 2" key="1">
    <citation type="submission" date="2015-12" db="EMBL/GenBank/DDBJ databases">
        <title>Diversity of Burkholderia near neighbor genomes.</title>
        <authorList>
            <person name="Sahl J."/>
            <person name="Wagner D."/>
            <person name="Keim P."/>
        </authorList>
    </citation>
    <scope>NUCLEOTIDE SEQUENCE [LARGE SCALE GENOMIC DNA]</scope>
    <source>
        <strain evidence="1 2">BDU6</strain>
    </source>
</reference>
<sequence length="192" mass="21283">MSQFVDVLEEMRTHYKSSLGQTSPRRYAASQHLASYFSAAQSSSAKLSAQENDLLKGLQIDAQSSGQEEASGIETGIVRATEALKSSGASPASVEEFKKKMEEQRKKAKEDSNTRIDKIFDTAIKIGLEHPELQHPIVALMDKIGNFFNDLFNKIADFIVGVVRDVVAWLHNAWDSIKSTFKGIAGWISGWF</sequence>
<dbReference type="AlphaFoldDB" id="A0A1B4FMU0"/>
<protein>
    <submittedName>
        <fullName evidence="1">Uncharacterized protein</fullName>
    </submittedName>
</protein>
<evidence type="ECO:0000313" key="1">
    <source>
        <dbReference type="EMBL" id="AOJ04982.1"/>
    </source>
</evidence>
<dbReference type="RefSeq" id="WP_059597409.1">
    <property type="nucleotide sequence ID" value="NZ_CP013387.1"/>
</dbReference>
<name>A0A1B4FMU0_9BURK</name>